<dbReference type="Gene3D" id="3.10.20.80">
    <property type="entry name" value="Translation initiation factor 3 (IF-3), N-terminal domain"/>
    <property type="match status" value="1"/>
</dbReference>
<dbReference type="NCBIfam" id="TIGR00168">
    <property type="entry name" value="infC"/>
    <property type="match status" value="1"/>
</dbReference>
<feature type="compositionally biased region" description="Polar residues" evidence="4">
    <location>
        <begin position="333"/>
        <end position="345"/>
    </location>
</feature>
<accession>A0AAN7LN45</accession>
<keyword evidence="2" id="KW-0396">Initiation factor</keyword>
<comment type="caution">
    <text evidence="6">The sequence shown here is derived from an EMBL/GenBank/DDBJ whole genome shotgun (WGS) entry which is preliminary data.</text>
</comment>
<reference evidence="6 7" key="1">
    <citation type="journal article" date="2023" name="Hortic Res">
        <title>Pangenome of water caltrop reveals structural variations and asymmetric subgenome divergence after allopolyploidization.</title>
        <authorList>
            <person name="Zhang X."/>
            <person name="Chen Y."/>
            <person name="Wang L."/>
            <person name="Yuan Y."/>
            <person name="Fang M."/>
            <person name="Shi L."/>
            <person name="Lu R."/>
            <person name="Comes H.P."/>
            <person name="Ma Y."/>
            <person name="Chen Y."/>
            <person name="Huang G."/>
            <person name="Zhou Y."/>
            <person name="Zheng Z."/>
            <person name="Qiu Y."/>
        </authorList>
    </citation>
    <scope>NUCLEOTIDE SEQUENCE [LARGE SCALE GENOMIC DNA]</scope>
    <source>
        <strain evidence="6">F231</strain>
    </source>
</reference>
<keyword evidence="3" id="KW-0648">Protein biosynthesis</keyword>
<evidence type="ECO:0000313" key="6">
    <source>
        <dbReference type="EMBL" id="KAK4782827.1"/>
    </source>
</evidence>
<dbReference type="FunFam" id="3.30.110.10:FF:000005">
    <property type="entry name" value="Translation initiation factor 3 (IF-3) family protein"/>
    <property type="match status" value="1"/>
</dbReference>
<dbReference type="InterPro" id="IPR001288">
    <property type="entry name" value="Translation_initiation_fac_3"/>
</dbReference>
<dbReference type="GO" id="GO:0043022">
    <property type="term" value="F:ribosome binding"/>
    <property type="evidence" value="ECO:0007669"/>
    <property type="project" value="TreeGrafter"/>
</dbReference>
<dbReference type="InterPro" id="IPR036788">
    <property type="entry name" value="T_IF-3_C_sf"/>
</dbReference>
<dbReference type="AlphaFoldDB" id="A0AAN7LN45"/>
<sequence>MAFWRRIAQSKLKPASHLVERWCLQAPCGSSPRGTATVALLMDIRGRGNLGFYSDVRFFAAPVQAKPKEEEDRSGRRINEQIKAREVRVVTDEGHYVVPLHQALQEARRLKLDLVEVQRDSNPPVVKIMDFHMERYKQQLHEKERAKTKGKLTVKQGVLKEVRFTVKTEAKDLAVKADGIKRLMDRGYRVKCMATGTEDQDLGGLLSRMITLIEDVAHVDSGPTVEKRQAFVIVRHIKFGTSKKGGKKMVDLSAEIQQQQAALAQSDDRNPIPEGDLPQSLSEETEEESFSDEDMEPKKNNTVRPMHAANFDPPKVFDSRSRRSLPSDFQRPEVQTDTAPAQQVPENRYARKTDKGRRFPPRHPVDKSSRDQFPRDSVRFDPNDRAGMPSDMPRQDRTSPNFSRSARVLPPKMQRPDGPSPRDAGQSFGIFSTGGSNVRNG</sequence>
<feature type="compositionally biased region" description="Basic and acidic residues" evidence="4">
    <location>
        <begin position="348"/>
        <end position="384"/>
    </location>
</feature>
<feature type="domain" description="Translation initiation factor 3 N-terminal" evidence="5">
    <location>
        <begin position="78"/>
        <end position="144"/>
    </location>
</feature>
<evidence type="ECO:0000256" key="4">
    <source>
        <dbReference type="SAM" id="MobiDB-lite"/>
    </source>
</evidence>
<dbReference type="GO" id="GO:0032790">
    <property type="term" value="P:ribosome disassembly"/>
    <property type="evidence" value="ECO:0007669"/>
    <property type="project" value="TreeGrafter"/>
</dbReference>
<evidence type="ECO:0000313" key="7">
    <source>
        <dbReference type="Proteomes" id="UP001346149"/>
    </source>
</evidence>
<dbReference type="SUPFAM" id="SSF55200">
    <property type="entry name" value="Translation initiation factor IF3, C-terminal domain"/>
    <property type="match status" value="1"/>
</dbReference>
<feature type="compositionally biased region" description="Polar residues" evidence="4">
    <location>
        <begin position="429"/>
        <end position="441"/>
    </location>
</feature>
<dbReference type="InterPro" id="IPR036787">
    <property type="entry name" value="T_IF-3_N_sf"/>
</dbReference>
<gene>
    <name evidence="6" type="ORF">SAY86_007201</name>
</gene>
<organism evidence="6 7">
    <name type="scientific">Trapa natans</name>
    <name type="common">Water chestnut</name>
    <dbReference type="NCBI Taxonomy" id="22666"/>
    <lineage>
        <taxon>Eukaryota</taxon>
        <taxon>Viridiplantae</taxon>
        <taxon>Streptophyta</taxon>
        <taxon>Embryophyta</taxon>
        <taxon>Tracheophyta</taxon>
        <taxon>Spermatophyta</taxon>
        <taxon>Magnoliopsida</taxon>
        <taxon>eudicotyledons</taxon>
        <taxon>Gunneridae</taxon>
        <taxon>Pentapetalae</taxon>
        <taxon>rosids</taxon>
        <taxon>malvids</taxon>
        <taxon>Myrtales</taxon>
        <taxon>Lythraceae</taxon>
        <taxon>Trapa</taxon>
    </lineage>
</organism>
<name>A0AAN7LN45_TRANT</name>
<dbReference type="PANTHER" id="PTHR10938">
    <property type="entry name" value="TRANSLATION INITIATION FACTOR IF-3"/>
    <property type="match status" value="1"/>
</dbReference>
<proteinExistence type="inferred from homology"/>
<comment type="similarity">
    <text evidence="1">Belongs to the IF-3 family.</text>
</comment>
<dbReference type="Pfam" id="PF05198">
    <property type="entry name" value="IF3_N"/>
    <property type="match status" value="1"/>
</dbReference>
<feature type="region of interest" description="Disordered" evidence="4">
    <location>
        <begin position="259"/>
        <end position="441"/>
    </location>
</feature>
<dbReference type="Gene3D" id="3.30.110.10">
    <property type="entry name" value="Translation initiation factor 3 (IF-3), C-terminal domain"/>
    <property type="match status" value="1"/>
</dbReference>
<evidence type="ECO:0000259" key="5">
    <source>
        <dbReference type="Pfam" id="PF05198"/>
    </source>
</evidence>
<evidence type="ECO:0000256" key="2">
    <source>
        <dbReference type="ARBA" id="ARBA00022540"/>
    </source>
</evidence>
<dbReference type="Proteomes" id="UP001346149">
    <property type="component" value="Unassembled WGS sequence"/>
</dbReference>
<dbReference type="SUPFAM" id="SSF54364">
    <property type="entry name" value="Translation initiation factor IF3, N-terminal domain"/>
    <property type="match status" value="1"/>
</dbReference>
<dbReference type="EMBL" id="JAXQNO010000015">
    <property type="protein sequence ID" value="KAK4782827.1"/>
    <property type="molecule type" value="Genomic_DNA"/>
</dbReference>
<evidence type="ECO:0000256" key="3">
    <source>
        <dbReference type="ARBA" id="ARBA00022917"/>
    </source>
</evidence>
<dbReference type="PANTHER" id="PTHR10938:SF4">
    <property type="entry name" value="TRANSLATION INITIATION FACTOR IF3-1, MITOCHONDRIAL"/>
    <property type="match status" value="1"/>
</dbReference>
<protein>
    <recommendedName>
        <fullName evidence="5">Translation initiation factor 3 N-terminal domain-containing protein</fullName>
    </recommendedName>
</protein>
<evidence type="ECO:0000256" key="1">
    <source>
        <dbReference type="ARBA" id="ARBA00005439"/>
    </source>
</evidence>
<feature type="compositionally biased region" description="Acidic residues" evidence="4">
    <location>
        <begin position="283"/>
        <end position="295"/>
    </location>
</feature>
<dbReference type="InterPro" id="IPR019814">
    <property type="entry name" value="Translation_initiation_fac_3_N"/>
</dbReference>
<keyword evidence="7" id="KW-1185">Reference proteome</keyword>
<dbReference type="GO" id="GO:0003743">
    <property type="term" value="F:translation initiation factor activity"/>
    <property type="evidence" value="ECO:0007669"/>
    <property type="project" value="UniProtKB-KW"/>
</dbReference>